<dbReference type="OrthoDB" id="9768470at2"/>
<sequence>MKIKIRLFRRYPKSFGRALLRQLLLSGCVFFTVATGFGQQTGMVKKVKLDVTQTTLSKVLDALDQQSEYSFNYIREDFDKMVVKDINIDNISLQDALQLLRKKAGIEYTVSGASVLFRKAAPVIVTPKKDPGKISGKIVDDENGQPVVGATIVIHGNTLLSDVEGEFVLALSNGSYTATVSFIGYGSKEVSDIPVKEDAITPLSITLKREKGQLSGIVVKSSARKESIAALFVKQKNAAGLSDGISAEQINATPDKHVGETLKRITGVSTNDNRKVVVRGIAERYNVAMLNGSTLPSTDIQERDFEFNLIPSNLVESIVVYKSATPDMPGFAGGLVQINTKSIPANNFTTISAGLSYNSRTQGKDFLGPQRGKYDYLGFDDGNRDHFPDHLVPLTDNYDPRKPDSQNKIKAAEVAAQNKRIGGTERLGTRVYQAMPSQNYQFSIGRNYSLSKNNIRSLGFVGSLSYRNTQSNDYIANMRRGNWSRQPSKMLDPEDVNTGNVYGFNTTWGVMLNCGFKTAKHQVSTYNLYTRIFDDRFTRIKGWTHEQPKGPDVAPIMEEDDRPKFSNLIQNKIAGEHQLGRFKLEWDATRTYLHTLEQDAFSSQLGYRSYANLLPVFQYGPQQASEPGYGNIHRDEYSYRERNLAADMSVAYNLKLGKTTHIFKTGFNILAKHATYNWVILPIVTVDGFTNKYSDMPIQEWGNHMTMENPLKDLFYNPGLVSISSFEGKSINRSAFFMFDSKVLPNLRLVGGMRAEYFRSDTLGNDASLLQDRNYKLYMDDSVRTWWLPSLNITYTPLKDFNVRASYSESVVRPGLMENARFARYNPSFGTILRSRGVLSTHVKNYDAKLEWFPGAGEILSVAYFYKYFDKPAEYYAYDPANTSKYDILITNSDWAKVRGWEFELRKNLEFLHPGISFLKDVYLSGNLTLQQSEVRARQKYIKNNSDGSDSVFFTYMKYPRALYGQVPVLYNLGMMYAGNRLGLSINYNHTGYKTFTTGDDPNFVEYERPRSQLDAQITYKLLKGKLEAKLNMSNLTDAPFRFFINDQSTLEYKTVPPGTETPEFSDRYQYKAGFSEKYEEGYAGSDGRPVGDRNSFTRYIGRTFSFTLSYHF</sequence>
<dbReference type="Gene3D" id="2.60.40.1120">
    <property type="entry name" value="Carboxypeptidase-like, regulatory domain"/>
    <property type="match status" value="1"/>
</dbReference>
<dbReference type="InterPro" id="IPR000531">
    <property type="entry name" value="Beta-barrel_TonB"/>
</dbReference>
<dbReference type="Gene3D" id="2.170.130.10">
    <property type="entry name" value="TonB-dependent receptor, plug domain"/>
    <property type="match status" value="1"/>
</dbReference>
<evidence type="ECO:0000256" key="1">
    <source>
        <dbReference type="ARBA" id="ARBA00004442"/>
    </source>
</evidence>
<protein>
    <submittedName>
        <fullName evidence="7">TonB-dependent receptor</fullName>
    </submittedName>
</protein>
<dbReference type="PANTHER" id="PTHR40980:SF4">
    <property type="entry name" value="TONB-DEPENDENT RECEPTOR-LIKE BETA-BARREL DOMAIN-CONTAINING PROTEIN"/>
    <property type="match status" value="1"/>
</dbReference>
<accession>A0A1N7LTW5</accession>
<evidence type="ECO:0000313" key="8">
    <source>
        <dbReference type="Proteomes" id="UP000186917"/>
    </source>
</evidence>
<dbReference type="SUPFAM" id="SSF49464">
    <property type="entry name" value="Carboxypeptidase regulatory domain-like"/>
    <property type="match status" value="1"/>
</dbReference>
<keyword evidence="8" id="KW-1185">Reference proteome</keyword>
<comment type="similarity">
    <text evidence="4">Belongs to the TonB-dependent receptor family.</text>
</comment>
<reference evidence="8" key="1">
    <citation type="submission" date="2017-01" db="EMBL/GenBank/DDBJ databases">
        <authorList>
            <person name="Varghese N."/>
            <person name="Submissions S."/>
        </authorList>
    </citation>
    <scope>NUCLEOTIDE SEQUENCE [LARGE SCALE GENOMIC DNA]</scope>
    <source>
        <strain evidence="8">DSM 21054</strain>
    </source>
</reference>
<dbReference type="Proteomes" id="UP000186917">
    <property type="component" value="Unassembled WGS sequence"/>
</dbReference>
<dbReference type="InterPro" id="IPR037066">
    <property type="entry name" value="Plug_dom_sf"/>
</dbReference>
<dbReference type="PANTHER" id="PTHR40980">
    <property type="entry name" value="PLUG DOMAIN-CONTAINING PROTEIN"/>
    <property type="match status" value="1"/>
</dbReference>
<dbReference type="Pfam" id="PF07715">
    <property type="entry name" value="Plug"/>
    <property type="match status" value="1"/>
</dbReference>
<evidence type="ECO:0000259" key="6">
    <source>
        <dbReference type="Pfam" id="PF07715"/>
    </source>
</evidence>
<evidence type="ECO:0000256" key="4">
    <source>
        <dbReference type="RuleBase" id="RU003357"/>
    </source>
</evidence>
<dbReference type="SUPFAM" id="SSF56935">
    <property type="entry name" value="Porins"/>
    <property type="match status" value="1"/>
</dbReference>
<dbReference type="AlphaFoldDB" id="A0A1N7LTW5"/>
<keyword evidence="7" id="KW-0675">Receptor</keyword>
<organism evidence="7 8">
    <name type="scientific">Filimonas lacunae</name>
    <dbReference type="NCBI Taxonomy" id="477680"/>
    <lineage>
        <taxon>Bacteria</taxon>
        <taxon>Pseudomonadati</taxon>
        <taxon>Bacteroidota</taxon>
        <taxon>Chitinophagia</taxon>
        <taxon>Chitinophagales</taxon>
        <taxon>Chitinophagaceae</taxon>
        <taxon>Filimonas</taxon>
    </lineage>
</organism>
<dbReference type="STRING" id="477680.SAMN05421788_1011121"/>
<evidence type="ECO:0000256" key="2">
    <source>
        <dbReference type="ARBA" id="ARBA00023136"/>
    </source>
</evidence>
<evidence type="ECO:0000313" key="7">
    <source>
        <dbReference type="EMBL" id="SIS77212.1"/>
    </source>
</evidence>
<dbReference type="GO" id="GO:0009279">
    <property type="term" value="C:cell outer membrane"/>
    <property type="evidence" value="ECO:0007669"/>
    <property type="project" value="UniProtKB-SubCell"/>
</dbReference>
<evidence type="ECO:0000259" key="5">
    <source>
        <dbReference type="Pfam" id="PF00593"/>
    </source>
</evidence>
<dbReference type="Pfam" id="PF00593">
    <property type="entry name" value="TonB_dep_Rec_b-barrel"/>
    <property type="match status" value="1"/>
</dbReference>
<keyword evidence="2 4" id="KW-0472">Membrane</keyword>
<dbReference type="EMBL" id="FTOR01000001">
    <property type="protein sequence ID" value="SIS77212.1"/>
    <property type="molecule type" value="Genomic_DNA"/>
</dbReference>
<dbReference type="InterPro" id="IPR012910">
    <property type="entry name" value="Plug_dom"/>
</dbReference>
<dbReference type="Gene3D" id="2.40.170.20">
    <property type="entry name" value="TonB-dependent receptor, beta-barrel domain"/>
    <property type="match status" value="1"/>
</dbReference>
<feature type="domain" description="TonB-dependent receptor-like beta-barrel" evidence="5">
    <location>
        <begin position="585"/>
        <end position="1036"/>
    </location>
</feature>
<keyword evidence="4" id="KW-0798">TonB box</keyword>
<gene>
    <name evidence="7" type="ORF">SAMN05421788_1011121</name>
</gene>
<dbReference type="Pfam" id="PF13620">
    <property type="entry name" value="CarboxypepD_reg"/>
    <property type="match status" value="1"/>
</dbReference>
<proteinExistence type="inferred from homology"/>
<name>A0A1N7LTW5_9BACT</name>
<comment type="subcellular location">
    <subcellularLocation>
        <location evidence="1 4">Cell outer membrane</location>
    </subcellularLocation>
</comment>
<evidence type="ECO:0000256" key="3">
    <source>
        <dbReference type="ARBA" id="ARBA00023237"/>
    </source>
</evidence>
<feature type="domain" description="TonB-dependent receptor plug" evidence="6">
    <location>
        <begin position="238"/>
        <end position="325"/>
    </location>
</feature>
<dbReference type="InterPro" id="IPR036942">
    <property type="entry name" value="Beta-barrel_TonB_sf"/>
</dbReference>
<dbReference type="RefSeq" id="WP_084206044.1">
    <property type="nucleotide sequence ID" value="NZ_AP017422.1"/>
</dbReference>
<dbReference type="InterPro" id="IPR008969">
    <property type="entry name" value="CarboxyPept-like_regulatory"/>
</dbReference>
<keyword evidence="3" id="KW-0998">Cell outer membrane</keyword>